<dbReference type="EMBL" id="CAMGYJ010000005">
    <property type="protein sequence ID" value="CAI0413671.1"/>
    <property type="molecule type" value="Genomic_DNA"/>
</dbReference>
<keyword evidence="2" id="KW-1185">Reference proteome</keyword>
<dbReference type="AlphaFoldDB" id="A0AAV0JV83"/>
<comment type="caution">
    <text evidence="1">The sequence shown here is derived from an EMBL/GenBank/DDBJ whole genome shotgun (WGS) entry which is preliminary data.</text>
</comment>
<feature type="non-terminal residue" evidence="1">
    <location>
        <position position="1"/>
    </location>
</feature>
<name>A0AAV0JV83_9ROSI</name>
<reference evidence="1" key="1">
    <citation type="submission" date="2022-08" db="EMBL/GenBank/DDBJ databases">
        <authorList>
            <person name="Gutierrez-Valencia J."/>
        </authorList>
    </citation>
    <scope>NUCLEOTIDE SEQUENCE</scope>
</reference>
<evidence type="ECO:0000313" key="2">
    <source>
        <dbReference type="Proteomes" id="UP001154282"/>
    </source>
</evidence>
<organism evidence="1 2">
    <name type="scientific">Linum tenue</name>
    <dbReference type="NCBI Taxonomy" id="586396"/>
    <lineage>
        <taxon>Eukaryota</taxon>
        <taxon>Viridiplantae</taxon>
        <taxon>Streptophyta</taxon>
        <taxon>Embryophyta</taxon>
        <taxon>Tracheophyta</taxon>
        <taxon>Spermatophyta</taxon>
        <taxon>Magnoliopsida</taxon>
        <taxon>eudicotyledons</taxon>
        <taxon>Gunneridae</taxon>
        <taxon>Pentapetalae</taxon>
        <taxon>rosids</taxon>
        <taxon>fabids</taxon>
        <taxon>Malpighiales</taxon>
        <taxon>Linaceae</taxon>
        <taxon>Linum</taxon>
    </lineage>
</organism>
<protein>
    <submittedName>
        <fullName evidence="1">Uncharacterized protein</fullName>
    </submittedName>
</protein>
<accession>A0AAV0JV83</accession>
<evidence type="ECO:0000313" key="1">
    <source>
        <dbReference type="EMBL" id="CAI0413671.1"/>
    </source>
</evidence>
<proteinExistence type="predicted"/>
<sequence>TTVCVLSGLTYPHSLHQVRFWSALGPAFCDYDFHGLLTFQFGEEPLLYWRRTPSILVLNKEWKSLFQPSNLFQGRAIIAYCRVLRCDLFPLPLINRAKSNLYIVLQSRL</sequence>
<gene>
    <name evidence="1" type="ORF">LITE_LOCUS16029</name>
</gene>
<dbReference type="Proteomes" id="UP001154282">
    <property type="component" value="Unassembled WGS sequence"/>
</dbReference>